<proteinExistence type="predicted"/>
<evidence type="ECO:0000313" key="2">
    <source>
        <dbReference type="Proteomes" id="UP001341840"/>
    </source>
</evidence>
<sequence>MELLSATRMVPDDVIGFGCVIRDSKGVWHAGCAGIIPPSSVLQGDWRGFLLAWEAGFKEVSCETHASDLILRICEFLHRSWKAEIVLIQSTINCVANALAKHALKQGIHHADWLQPWKDMDVLLHKDMRA</sequence>
<organism evidence="1 2">
    <name type="scientific">Stylosanthes scabra</name>
    <dbReference type="NCBI Taxonomy" id="79078"/>
    <lineage>
        <taxon>Eukaryota</taxon>
        <taxon>Viridiplantae</taxon>
        <taxon>Streptophyta</taxon>
        <taxon>Embryophyta</taxon>
        <taxon>Tracheophyta</taxon>
        <taxon>Spermatophyta</taxon>
        <taxon>Magnoliopsida</taxon>
        <taxon>eudicotyledons</taxon>
        <taxon>Gunneridae</taxon>
        <taxon>Pentapetalae</taxon>
        <taxon>rosids</taxon>
        <taxon>fabids</taxon>
        <taxon>Fabales</taxon>
        <taxon>Fabaceae</taxon>
        <taxon>Papilionoideae</taxon>
        <taxon>50 kb inversion clade</taxon>
        <taxon>dalbergioids sensu lato</taxon>
        <taxon>Dalbergieae</taxon>
        <taxon>Pterocarpus clade</taxon>
        <taxon>Stylosanthes</taxon>
    </lineage>
</organism>
<gene>
    <name evidence="1" type="ORF">PIB30_022152</name>
</gene>
<protein>
    <recommendedName>
        <fullName evidence="3">RNase H type-1 domain-containing protein</fullName>
    </recommendedName>
</protein>
<reference evidence="1 2" key="1">
    <citation type="journal article" date="2023" name="Plants (Basel)">
        <title>Bridging the Gap: Combining Genomics and Transcriptomics Approaches to Understand Stylosanthes scabra, an Orphan Legume from the Brazilian Caatinga.</title>
        <authorList>
            <person name="Ferreira-Neto J.R.C."/>
            <person name="da Silva M.D."/>
            <person name="Binneck E."/>
            <person name="de Melo N.F."/>
            <person name="da Silva R.H."/>
            <person name="de Melo A.L.T.M."/>
            <person name="Pandolfi V."/>
            <person name="Bustamante F.O."/>
            <person name="Brasileiro-Vidal A.C."/>
            <person name="Benko-Iseppon A.M."/>
        </authorList>
    </citation>
    <scope>NUCLEOTIDE SEQUENCE [LARGE SCALE GENOMIC DNA]</scope>
    <source>
        <tissue evidence="1">Leaves</tissue>
    </source>
</reference>
<evidence type="ECO:0008006" key="3">
    <source>
        <dbReference type="Google" id="ProtNLM"/>
    </source>
</evidence>
<name>A0ABU6U9D2_9FABA</name>
<dbReference type="Proteomes" id="UP001341840">
    <property type="component" value="Unassembled WGS sequence"/>
</dbReference>
<evidence type="ECO:0000313" key="1">
    <source>
        <dbReference type="EMBL" id="MED6157332.1"/>
    </source>
</evidence>
<keyword evidence="2" id="KW-1185">Reference proteome</keyword>
<dbReference type="EMBL" id="JASCZI010120903">
    <property type="protein sequence ID" value="MED6157332.1"/>
    <property type="molecule type" value="Genomic_DNA"/>
</dbReference>
<comment type="caution">
    <text evidence="1">The sequence shown here is derived from an EMBL/GenBank/DDBJ whole genome shotgun (WGS) entry which is preliminary data.</text>
</comment>
<accession>A0ABU6U9D2</accession>